<name>A0ABZ3EAF2_9GAMM</name>
<dbReference type="InterPro" id="IPR014914">
    <property type="entry name" value="RES_dom"/>
</dbReference>
<protein>
    <submittedName>
        <fullName evidence="2">RES family NAD+ phosphorylase</fullName>
    </submittedName>
</protein>
<keyword evidence="3" id="KW-1185">Reference proteome</keyword>
<dbReference type="Proteomes" id="UP001445268">
    <property type="component" value="Plasmid unnamed2"/>
</dbReference>
<evidence type="ECO:0000313" key="2">
    <source>
        <dbReference type="EMBL" id="XAF56203.1"/>
    </source>
</evidence>
<dbReference type="RefSeq" id="WP_342632751.1">
    <property type="nucleotide sequence ID" value="NZ_CP152382.1"/>
</dbReference>
<reference evidence="2 3" key="1">
    <citation type="submission" date="2024-04" db="EMBL/GenBank/DDBJ databases">
        <title>Marinobacter sp. SBY-1.</title>
        <authorList>
            <person name="Pan C."/>
        </authorList>
    </citation>
    <scope>NUCLEOTIDE SEQUENCE [LARGE SCALE GENOMIC DNA]</scope>
    <source>
        <strain evidence="2 3">SBY-1</strain>
        <plasmid evidence="2 3">unnamed2</plasmid>
    </source>
</reference>
<feature type="domain" description="RES" evidence="1">
    <location>
        <begin position="17"/>
        <end position="157"/>
    </location>
</feature>
<gene>
    <name evidence="2" type="ORF">AAGT77_20835</name>
</gene>
<dbReference type="SMART" id="SM00953">
    <property type="entry name" value="RES"/>
    <property type="match status" value="1"/>
</dbReference>
<accession>A0ABZ3EAF2</accession>
<proteinExistence type="predicted"/>
<evidence type="ECO:0000259" key="1">
    <source>
        <dbReference type="SMART" id="SM00953"/>
    </source>
</evidence>
<geneLocation type="plasmid" evidence="2 3">
    <name>unnamed2</name>
</geneLocation>
<organism evidence="2 3">
    <name type="scientific">Marinobacter alkaliphilus</name>
    <dbReference type="NCBI Taxonomy" id="254719"/>
    <lineage>
        <taxon>Bacteria</taxon>
        <taxon>Pseudomonadati</taxon>
        <taxon>Pseudomonadota</taxon>
        <taxon>Gammaproteobacteria</taxon>
        <taxon>Pseudomonadales</taxon>
        <taxon>Marinobacteraceae</taxon>
        <taxon>Marinobacter</taxon>
    </lineage>
</organism>
<sequence length="172" mass="19351">MILFKAANAKYISSFKDYHKTGSFRDGARWNSAGTPVMYFSSNIQNAMLELANYQQDPVIANAINVMGVFEAPALRLHQVTPDELPDGWSTPYPPLAAQELGDRYLNDDRYDGFVVPSCTINTDLAQSPYNEIRDCVYANVVLNPESDAVQRIVLQDTFSPIYSARMFNPRK</sequence>
<keyword evidence="2" id="KW-0614">Plasmid</keyword>
<evidence type="ECO:0000313" key="3">
    <source>
        <dbReference type="Proteomes" id="UP001445268"/>
    </source>
</evidence>
<dbReference type="EMBL" id="CP152382">
    <property type="protein sequence ID" value="XAF56203.1"/>
    <property type="molecule type" value="Genomic_DNA"/>
</dbReference>
<dbReference type="Pfam" id="PF08808">
    <property type="entry name" value="RES"/>
    <property type="match status" value="1"/>
</dbReference>